<dbReference type="Proteomes" id="UP001352263">
    <property type="component" value="Unassembled WGS sequence"/>
</dbReference>
<comment type="caution">
    <text evidence="1">The sequence shown here is derived from an EMBL/GenBank/DDBJ whole genome shotgun (WGS) entry which is preliminary data.</text>
</comment>
<protein>
    <submittedName>
        <fullName evidence="1">Uncharacterized protein</fullName>
    </submittedName>
</protein>
<proteinExistence type="predicted"/>
<reference evidence="1 2" key="1">
    <citation type="submission" date="2023-10" db="EMBL/GenBank/DDBJ databases">
        <title>Noviherbaspirillum sp. CPCC 100848 genome assembly.</title>
        <authorList>
            <person name="Li X.Y."/>
            <person name="Fang X.M."/>
        </authorList>
    </citation>
    <scope>NUCLEOTIDE SEQUENCE [LARGE SCALE GENOMIC DNA]</scope>
    <source>
        <strain evidence="1 2">CPCC 100848</strain>
    </source>
</reference>
<evidence type="ECO:0000313" key="2">
    <source>
        <dbReference type="Proteomes" id="UP001352263"/>
    </source>
</evidence>
<sequence length="236" mass="26682">MRGALFVEDVTDPLDLIEMWVTLDQPKIALDYIRNELSTKFPDSPLIHLGMLEVFRRLSNPQRYSETARVLKSRYNIKVPGTLDSPEHDSVIGLHRLPHVKATLIDLWESDRVVPYIDTLICDNRNGTRMGLNIVAFKDVVRLSHLARLSNSSLRNTGPGENRAYQILFTMTQPGFRKAFSAFTPTEPVSKSVPTGTLTSRIRTRPRYITPSYERSIRQDLGAGAAQAHAGLPERR</sequence>
<keyword evidence="2" id="KW-1185">Reference proteome</keyword>
<gene>
    <name evidence="1" type="ORF">RY831_16495</name>
</gene>
<organism evidence="1 2">
    <name type="scientific">Noviherbaspirillum album</name>
    <dbReference type="NCBI Taxonomy" id="3080276"/>
    <lineage>
        <taxon>Bacteria</taxon>
        <taxon>Pseudomonadati</taxon>
        <taxon>Pseudomonadota</taxon>
        <taxon>Betaproteobacteria</taxon>
        <taxon>Burkholderiales</taxon>
        <taxon>Oxalobacteraceae</taxon>
        <taxon>Noviherbaspirillum</taxon>
    </lineage>
</organism>
<name>A0ABU6JB55_9BURK</name>
<evidence type="ECO:0000313" key="1">
    <source>
        <dbReference type="EMBL" id="MEC4720765.1"/>
    </source>
</evidence>
<accession>A0ABU6JB55</accession>
<dbReference type="RefSeq" id="WP_326507480.1">
    <property type="nucleotide sequence ID" value="NZ_JAWIIV010000013.1"/>
</dbReference>
<dbReference type="EMBL" id="JAWIIV010000013">
    <property type="protein sequence ID" value="MEC4720765.1"/>
    <property type="molecule type" value="Genomic_DNA"/>
</dbReference>